<dbReference type="OrthoDB" id="9006161at2"/>
<dbReference type="Gene3D" id="3.40.1260.10">
    <property type="entry name" value="DsrEFH-like"/>
    <property type="match status" value="1"/>
</dbReference>
<keyword evidence="2" id="KW-1185">Reference proteome</keyword>
<dbReference type="AlphaFoldDB" id="B4VYN6"/>
<dbReference type="STRING" id="118168.MC7420_2659"/>
<dbReference type="InterPro" id="IPR027396">
    <property type="entry name" value="DsrEFH-like"/>
</dbReference>
<proteinExistence type="predicted"/>
<dbReference type="RefSeq" id="WP_006103843.1">
    <property type="nucleotide sequence ID" value="NZ_DS989860.1"/>
</dbReference>
<organism evidence="1 2">
    <name type="scientific">Coleofasciculus chthonoplastes PCC 7420</name>
    <dbReference type="NCBI Taxonomy" id="118168"/>
    <lineage>
        <taxon>Bacteria</taxon>
        <taxon>Bacillati</taxon>
        <taxon>Cyanobacteriota</taxon>
        <taxon>Cyanophyceae</taxon>
        <taxon>Coleofasciculales</taxon>
        <taxon>Coleofasciculaceae</taxon>
        <taxon>Coleofasciculus</taxon>
    </lineage>
</organism>
<dbReference type="Pfam" id="PF02635">
    <property type="entry name" value="DsrE"/>
    <property type="match status" value="1"/>
</dbReference>
<evidence type="ECO:0000313" key="2">
    <source>
        <dbReference type="Proteomes" id="UP000003835"/>
    </source>
</evidence>
<reference evidence="1 2" key="1">
    <citation type="submission" date="2008-07" db="EMBL/GenBank/DDBJ databases">
        <authorList>
            <person name="Tandeau de Marsac N."/>
            <person name="Ferriera S."/>
            <person name="Johnson J."/>
            <person name="Kravitz S."/>
            <person name="Beeson K."/>
            <person name="Sutton G."/>
            <person name="Rogers Y.-H."/>
            <person name="Friedman R."/>
            <person name="Frazier M."/>
            <person name="Venter J.C."/>
        </authorList>
    </citation>
    <scope>NUCLEOTIDE SEQUENCE [LARGE SCALE GENOMIC DNA]</scope>
    <source>
        <strain evidence="1 2">PCC 7420</strain>
    </source>
</reference>
<gene>
    <name evidence="1" type="ORF">MC7420_2659</name>
</gene>
<dbReference type="eggNOG" id="COG1553">
    <property type="taxonomic scope" value="Bacteria"/>
</dbReference>
<dbReference type="InterPro" id="IPR003787">
    <property type="entry name" value="Sulphur_relay_DsrE/F-like"/>
</dbReference>
<dbReference type="EMBL" id="DS989860">
    <property type="protein sequence ID" value="EDX73041.1"/>
    <property type="molecule type" value="Genomic_DNA"/>
</dbReference>
<name>B4VYN6_9CYAN</name>
<dbReference type="Proteomes" id="UP000003835">
    <property type="component" value="Unassembled WGS sequence"/>
</dbReference>
<dbReference type="SUPFAM" id="SSF75169">
    <property type="entry name" value="DsrEFH-like"/>
    <property type="match status" value="1"/>
</dbReference>
<dbReference type="HOGENOM" id="CLU_174541_0_0_3"/>
<accession>B4VYN6</accession>
<protein>
    <submittedName>
        <fullName evidence="1">Uncharacterized protein</fullName>
    </submittedName>
</protein>
<sequence length="105" mass="11108">MAKYFLIESRSSFDSTQVTQNYQLASDLANAGNETTLFLVENGVLAARAAAANGLANLKAVNVLADDFSLRERGISETELGNGVQVASIAAVVDAMAEGQKTIWL</sequence>
<evidence type="ECO:0000313" key="1">
    <source>
        <dbReference type="EMBL" id="EDX73041.1"/>
    </source>
</evidence>